<dbReference type="PROSITE" id="PS50879">
    <property type="entry name" value="RNASE_H_1"/>
    <property type="match status" value="1"/>
</dbReference>
<feature type="domain" description="RNase H type-1" evidence="3">
    <location>
        <begin position="97"/>
        <end position="243"/>
    </location>
</feature>
<comment type="caution">
    <text evidence="4">The sequence shown here is derived from an EMBL/GenBank/DDBJ whole genome shotgun (WGS) entry which is preliminary data.</text>
</comment>
<organism evidence="4 5">
    <name type="scientific">Nothophoma quercina</name>
    <dbReference type="NCBI Taxonomy" id="749835"/>
    <lineage>
        <taxon>Eukaryota</taxon>
        <taxon>Fungi</taxon>
        <taxon>Dikarya</taxon>
        <taxon>Ascomycota</taxon>
        <taxon>Pezizomycotina</taxon>
        <taxon>Dothideomycetes</taxon>
        <taxon>Pleosporomycetidae</taxon>
        <taxon>Pleosporales</taxon>
        <taxon>Pleosporineae</taxon>
        <taxon>Didymellaceae</taxon>
        <taxon>Nothophoma</taxon>
    </lineage>
</organism>
<dbReference type="InterPro" id="IPR036397">
    <property type="entry name" value="RNaseH_sf"/>
</dbReference>
<evidence type="ECO:0000256" key="1">
    <source>
        <dbReference type="SAM" id="Coils"/>
    </source>
</evidence>
<dbReference type="CDD" id="cd09276">
    <property type="entry name" value="Rnase_HI_RT_non_LTR"/>
    <property type="match status" value="1"/>
</dbReference>
<dbReference type="Pfam" id="PF00075">
    <property type="entry name" value="RNase_H"/>
    <property type="match status" value="1"/>
</dbReference>
<feature type="region of interest" description="Disordered" evidence="2">
    <location>
        <begin position="23"/>
        <end position="49"/>
    </location>
</feature>
<protein>
    <recommendedName>
        <fullName evidence="3">RNase H type-1 domain-containing protein</fullName>
    </recommendedName>
</protein>
<evidence type="ECO:0000256" key="2">
    <source>
        <dbReference type="SAM" id="MobiDB-lite"/>
    </source>
</evidence>
<dbReference type="Gene3D" id="3.30.420.10">
    <property type="entry name" value="Ribonuclease H-like superfamily/Ribonuclease H"/>
    <property type="match status" value="1"/>
</dbReference>
<dbReference type="Proteomes" id="UP001521222">
    <property type="component" value="Unassembled WGS sequence"/>
</dbReference>
<keyword evidence="1" id="KW-0175">Coiled coil</keyword>
<evidence type="ECO:0000313" key="4">
    <source>
        <dbReference type="EMBL" id="KAL1593091.1"/>
    </source>
</evidence>
<dbReference type="InterPro" id="IPR002156">
    <property type="entry name" value="RNaseH_domain"/>
</dbReference>
<evidence type="ECO:0000259" key="3">
    <source>
        <dbReference type="PROSITE" id="PS50879"/>
    </source>
</evidence>
<reference evidence="4 5" key="1">
    <citation type="submission" date="2024-02" db="EMBL/GenBank/DDBJ databases">
        <title>De novo assembly and annotation of 12 fungi associated with fruit tree decline syndrome in Ontario, Canada.</title>
        <authorList>
            <person name="Sulman M."/>
            <person name="Ellouze W."/>
            <person name="Ilyukhin E."/>
        </authorList>
    </citation>
    <scope>NUCLEOTIDE SEQUENCE [LARGE SCALE GENOMIC DNA]</scope>
    <source>
        <strain evidence="4 5">M97-236</strain>
    </source>
</reference>
<evidence type="ECO:0000313" key="5">
    <source>
        <dbReference type="Proteomes" id="UP001521222"/>
    </source>
</evidence>
<dbReference type="EMBL" id="JAKIXB020000042">
    <property type="protein sequence ID" value="KAL1593091.1"/>
    <property type="molecule type" value="Genomic_DNA"/>
</dbReference>
<dbReference type="SUPFAM" id="SSF53098">
    <property type="entry name" value="Ribonuclease H-like"/>
    <property type="match status" value="1"/>
</dbReference>
<dbReference type="InterPro" id="IPR012337">
    <property type="entry name" value="RNaseH-like_sf"/>
</dbReference>
<name>A0ABR3QLR2_9PLEO</name>
<keyword evidence="5" id="KW-1185">Reference proteome</keyword>
<feature type="coiled-coil region" evidence="1">
    <location>
        <begin position="428"/>
        <end position="455"/>
    </location>
</feature>
<sequence length="502" mass="55160">MVTATRSTTKAKHGLESRTALLQKAHQRPQKNPHQPAVLPLTSGGPSGARRCRLRRLRNSILGRNPSFPGKIIIPSDVDARREDSTRVQDVEQALQEGTAQVFWVDGSDRGGFLGASVVWLDDTQLAYKSYQLGPSTGGNAADTELFALAAALGRAKKLVQQGRALRLVRVFSDALSILSSIRQGHCLTFGPLLAKKTALEGLYARAQWLKAHDVDIELIWVKGHAHSEGNNLADKIAGQAASDQAVSPNTVEPPGASTLGDVPETWRSMGQDWVEEFLSRANHKQAILQRKTAKKMKRMHKYASKHPNTAESAQQRLNPGHSNGMLATLGAFSKVANHTNSVDQTVRRSSDEVIDLTGSPPPEEPPIDEITRLRNEQQTLLAPLSKCGTGAHEPDRITATRHNSLLAPKRNDTANIIKQAVTLDNKIRAYQERLDTVETLQQKEKQNQKRLKAEWERAKALKASTTVMTPKPFLFEVGLSESVTIIDLTASDDEVDERQEA</sequence>
<feature type="region of interest" description="Disordered" evidence="2">
    <location>
        <begin position="343"/>
        <end position="369"/>
    </location>
</feature>
<proteinExistence type="predicted"/>
<gene>
    <name evidence="4" type="ORF">SLS59_009416</name>
</gene>
<accession>A0ABR3QLR2</accession>